<dbReference type="InterPro" id="IPR036185">
    <property type="entry name" value="DNA_heli_DnaB-like_N_sf"/>
</dbReference>
<dbReference type="PANTHER" id="PTHR30153">
    <property type="entry name" value="REPLICATIVE DNA HELICASE DNAB"/>
    <property type="match status" value="1"/>
</dbReference>
<dbReference type="Proteomes" id="UP000190042">
    <property type="component" value="Unassembled WGS sequence"/>
</dbReference>
<dbReference type="EMBL" id="FUYJ01000009">
    <property type="protein sequence ID" value="SKB05225.1"/>
    <property type="molecule type" value="Genomic_DNA"/>
</dbReference>
<evidence type="ECO:0000256" key="5">
    <source>
        <dbReference type="ARBA" id="ARBA00022806"/>
    </source>
</evidence>
<evidence type="ECO:0000256" key="1">
    <source>
        <dbReference type="ARBA" id="ARBA00008428"/>
    </source>
</evidence>
<keyword evidence="4" id="KW-0378">Hydrolase</keyword>
<evidence type="ECO:0000256" key="8">
    <source>
        <dbReference type="ARBA" id="ARBA00023235"/>
    </source>
</evidence>
<dbReference type="Gene3D" id="3.40.50.300">
    <property type="entry name" value="P-loop containing nucleotide triphosphate hydrolases"/>
    <property type="match status" value="1"/>
</dbReference>
<dbReference type="PANTHER" id="PTHR30153:SF2">
    <property type="entry name" value="REPLICATIVE DNA HELICASE"/>
    <property type="match status" value="1"/>
</dbReference>
<dbReference type="SUPFAM" id="SSF48024">
    <property type="entry name" value="N-terminal domain of DnaB helicase"/>
    <property type="match status" value="1"/>
</dbReference>
<accession>A0A1T4YVF7</accession>
<evidence type="ECO:0000256" key="10">
    <source>
        <dbReference type="ARBA" id="ARBA00048954"/>
    </source>
</evidence>
<reference evidence="13" key="1">
    <citation type="submission" date="2017-02" db="EMBL/GenBank/DDBJ databases">
        <authorList>
            <person name="Varghese N."/>
            <person name="Submissions S."/>
        </authorList>
    </citation>
    <scope>NUCLEOTIDE SEQUENCE [LARGE SCALE GENOMIC DNA]</scope>
    <source>
        <strain evidence="13">DSM 23966</strain>
    </source>
</reference>
<keyword evidence="13" id="KW-1185">Reference proteome</keyword>
<keyword evidence="7" id="KW-0238">DNA-binding</keyword>
<dbReference type="Gene3D" id="1.10.860.10">
    <property type="entry name" value="DNAb Helicase, Chain A"/>
    <property type="match status" value="1"/>
</dbReference>
<evidence type="ECO:0000313" key="12">
    <source>
        <dbReference type="EMBL" id="SKB05225.1"/>
    </source>
</evidence>
<keyword evidence="2" id="KW-0235">DNA replication</keyword>
<comment type="catalytic activity">
    <reaction evidence="10">
        <text>ATP + H2O = ADP + phosphate + H(+)</text>
        <dbReference type="Rhea" id="RHEA:13065"/>
        <dbReference type="ChEBI" id="CHEBI:15377"/>
        <dbReference type="ChEBI" id="CHEBI:15378"/>
        <dbReference type="ChEBI" id="CHEBI:30616"/>
        <dbReference type="ChEBI" id="CHEBI:43474"/>
        <dbReference type="ChEBI" id="CHEBI:456216"/>
        <dbReference type="EC" id="5.6.2.3"/>
    </reaction>
</comment>
<evidence type="ECO:0000313" key="13">
    <source>
        <dbReference type="Proteomes" id="UP000190042"/>
    </source>
</evidence>
<keyword evidence="3" id="KW-0547">Nucleotide-binding</keyword>
<evidence type="ECO:0000259" key="11">
    <source>
        <dbReference type="PROSITE" id="PS51199"/>
    </source>
</evidence>
<evidence type="ECO:0000256" key="2">
    <source>
        <dbReference type="ARBA" id="ARBA00022705"/>
    </source>
</evidence>
<dbReference type="GO" id="GO:0003677">
    <property type="term" value="F:DNA binding"/>
    <property type="evidence" value="ECO:0007669"/>
    <property type="project" value="UniProtKB-KW"/>
</dbReference>
<keyword evidence="6" id="KW-0067">ATP-binding</keyword>
<gene>
    <name evidence="12" type="ORF">SAMN04244570_3590</name>
</gene>
<dbReference type="CDD" id="cd00984">
    <property type="entry name" value="DnaB_C"/>
    <property type="match status" value="1"/>
</dbReference>
<dbReference type="InterPro" id="IPR007693">
    <property type="entry name" value="DNA_helicase_DnaB-like_N"/>
</dbReference>
<dbReference type="SUPFAM" id="SSF52540">
    <property type="entry name" value="P-loop containing nucleoside triphosphate hydrolases"/>
    <property type="match status" value="1"/>
</dbReference>
<dbReference type="RefSeq" id="WP_078818548.1">
    <property type="nucleotide sequence ID" value="NZ_FUYJ01000009.1"/>
</dbReference>
<evidence type="ECO:0000256" key="6">
    <source>
        <dbReference type="ARBA" id="ARBA00022840"/>
    </source>
</evidence>
<protein>
    <recommendedName>
        <fullName evidence="9">DNA 5'-3' helicase</fullName>
        <ecNumber evidence="9">5.6.2.3</ecNumber>
    </recommendedName>
</protein>
<evidence type="ECO:0000256" key="7">
    <source>
        <dbReference type="ARBA" id="ARBA00023125"/>
    </source>
</evidence>
<dbReference type="Pfam" id="PF03796">
    <property type="entry name" value="DnaB_C"/>
    <property type="match status" value="1"/>
</dbReference>
<evidence type="ECO:0000256" key="9">
    <source>
        <dbReference type="ARBA" id="ARBA00044969"/>
    </source>
</evidence>
<dbReference type="InterPro" id="IPR007694">
    <property type="entry name" value="DNA_helicase_DnaB-like_C"/>
</dbReference>
<dbReference type="PROSITE" id="PS51199">
    <property type="entry name" value="SF4_HELICASE"/>
    <property type="match status" value="1"/>
</dbReference>
<comment type="similarity">
    <text evidence="1">Belongs to the helicase family. DnaB subfamily.</text>
</comment>
<dbReference type="GO" id="GO:0005829">
    <property type="term" value="C:cytosol"/>
    <property type="evidence" value="ECO:0007669"/>
    <property type="project" value="TreeGrafter"/>
</dbReference>
<proteinExistence type="inferred from homology"/>
<organism evidence="12 13">
    <name type="scientific">Sporosarcina newyorkensis</name>
    <dbReference type="NCBI Taxonomy" id="759851"/>
    <lineage>
        <taxon>Bacteria</taxon>
        <taxon>Bacillati</taxon>
        <taxon>Bacillota</taxon>
        <taxon>Bacilli</taxon>
        <taxon>Bacillales</taxon>
        <taxon>Caryophanaceae</taxon>
        <taxon>Sporosarcina</taxon>
    </lineage>
</organism>
<dbReference type="GO" id="GO:0016787">
    <property type="term" value="F:hydrolase activity"/>
    <property type="evidence" value="ECO:0007669"/>
    <property type="project" value="UniProtKB-KW"/>
</dbReference>
<dbReference type="GO" id="GO:0006260">
    <property type="term" value="P:DNA replication"/>
    <property type="evidence" value="ECO:0007669"/>
    <property type="project" value="UniProtKB-KW"/>
</dbReference>
<dbReference type="InterPro" id="IPR016136">
    <property type="entry name" value="DNA_helicase_N/primase_C"/>
</dbReference>
<evidence type="ECO:0000256" key="4">
    <source>
        <dbReference type="ARBA" id="ARBA00022801"/>
    </source>
</evidence>
<dbReference type="Pfam" id="PF00772">
    <property type="entry name" value="DnaB"/>
    <property type="match status" value="1"/>
</dbReference>
<sequence length="424" mass="48193">MGIELAEKSILGTMLKENYLILDSGIQEDFFSKQIHKSIFNCMRRLATQNRPVDYITILTMAEPSELGGANYLSELNNFANSTRFDEYREILITGWKESEKNRLLQQAQTEKWDIAEIQKSFDDLQAENTPQEDASIQSDLVELFELPFHPLEVDPGTTTGLDDLDKLLNGFQDGEMTIIGARPSMGKTDTLNHLALHAGWAGHLPIIFSLEMNRKSMITRLIAVSGGYNRLRMRNPYEYFDTKQKDSWSRSLGYLGNADVQIDDRSGLSVAQIKARARQIIKSNPNKKPIIYIDYLQLIRPDNPREDQTQKIGQISYDLKGMAKEFDCPVVVLSQLSRGVEKRDDKRPIMSDLRDSGNIEQDADVIAFLYREDYYDKETENQNLLEIIVAKHRNGPTGTATVSYVKDTGKLYNIDWSRGSGSA</sequence>
<keyword evidence="8" id="KW-0413">Isomerase</keyword>
<dbReference type="EC" id="5.6.2.3" evidence="9"/>
<name>A0A1T4YVF7_9BACL</name>
<dbReference type="InterPro" id="IPR027417">
    <property type="entry name" value="P-loop_NTPase"/>
</dbReference>
<dbReference type="AlphaFoldDB" id="A0A1T4YVF7"/>
<dbReference type="GO" id="GO:0043139">
    <property type="term" value="F:5'-3' DNA helicase activity"/>
    <property type="evidence" value="ECO:0007669"/>
    <property type="project" value="UniProtKB-EC"/>
</dbReference>
<feature type="domain" description="SF4 helicase" evidence="11">
    <location>
        <begin position="151"/>
        <end position="419"/>
    </location>
</feature>
<evidence type="ECO:0000256" key="3">
    <source>
        <dbReference type="ARBA" id="ARBA00022741"/>
    </source>
</evidence>
<keyword evidence="5 12" id="KW-0347">Helicase</keyword>
<dbReference type="GO" id="GO:0005524">
    <property type="term" value="F:ATP binding"/>
    <property type="evidence" value="ECO:0007669"/>
    <property type="project" value="UniProtKB-KW"/>
</dbReference>